<protein>
    <submittedName>
        <fullName evidence="1">Uncharacterized protein</fullName>
    </submittedName>
</protein>
<accession>F8NA99</accession>
<dbReference type="STRING" id="688246.Premu_1333"/>
<dbReference type="HOGENOM" id="CLU_2918855_0_0_10"/>
<evidence type="ECO:0000313" key="2">
    <source>
        <dbReference type="Proteomes" id="UP000002772"/>
    </source>
</evidence>
<evidence type="ECO:0000313" key="1">
    <source>
        <dbReference type="EMBL" id="EGN56762.1"/>
    </source>
</evidence>
<proteinExistence type="predicted"/>
<dbReference type="Proteomes" id="UP000002772">
    <property type="component" value="Unassembled WGS sequence"/>
</dbReference>
<dbReference type="EMBL" id="GL945017">
    <property type="protein sequence ID" value="EGN56762.1"/>
    <property type="molecule type" value="Genomic_DNA"/>
</dbReference>
<organism evidence="1 2">
    <name type="scientific">Hallella multisaccharivorax DSM 17128</name>
    <dbReference type="NCBI Taxonomy" id="688246"/>
    <lineage>
        <taxon>Bacteria</taxon>
        <taxon>Pseudomonadati</taxon>
        <taxon>Bacteroidota</taxon>
        <taxon>Bacteroidia</taxon>
        <taxon>Bacteroidales</taxon>
        <taxon>Prevotellaceae</taxon>
        <taxon>Hallella</taxon>
    </lineage>
</organism>
<reference evidence="2" key="1">
    <citation type="journal article" date="2011" name="Stand. Genomic Sci.">
        <title>Non-contiguous finished genome sequence of the opportunistic oral pathogen Prevotella multisaccharivorax type strain (PPPA20).</title>
        <authorList>
            <person name="Pati A."/>
            <person name="Gronow S."/>
            <person name="Lu M."/>
            <person name="Lapidus A."/>
            <person name="Nolan M."/>
            <person name="Lucas S."/>
            <person name="Hammon N."/>
            <person name="Deshpande S."/>
            <person name="Cheng J.F."/>
            <person name="Tapia R."/>
            <person name="Han C."/>
            <person name="Goodwin L."/>
            <person name="Pitluck S."/>
            <person name="Liolios K."/>
            <person name="Pagani I."/>
            <person name="Mavromatis K."/>
            <person name="Mikhailova N."/>
            <person name="Huntemann M."/>
            <person name="Chen A."/>
            <person name="Palaniappan K."/>
            <person name="Land M."/>
            <person name="Hauser L."/>
            <person name="Detter J.C."/>
            <person name="Brambilla E.M."/>
            <person name="Rohde M."/>
            <person name="Goker M."/>
            <person name="Woyke T."/>
            <person name="Bristow J."/>
            <person name="Eisen J.A."/>
            <person name="Markowitz V."/>
            <person name="Hugenholtz P."/>
            <person name="Kyrpides N.C."/>
            <person name="Klenk H.P."/>
            <person name="Ivanova N."/>
        </authorList>
    </citation>
    <scope>NUCLEOTIDE SEQUENCE [LARGE SCALE GENOMIC DNA]</scope>
    <source>
        <strain evidence="2">DSM 17128</strain>
    </source>
</reference>
<gene>
    <name evidence="1" type="ORF">Premu_1333</name>
</gene>
<dbReference type="AlphaFoldDB" id="F8NA99"/>
<sequence length="61" mass="6621">MVPEEPEETINITETGKHLIATCNIATLLGCHSITPSAIIKKIKSIAVRFFFSTFVGNSIS</sequence>
<keyword evidence="2" id="KW-1185">Reference proteome</keyword>
<name>F8NA99_9BACT</name>